<protein>
    <submittedName>
        <fullName evidence="2">Uncharacterized protein</fullName>
    </submittedName>
</protein>
<comment type="caution">
    <text evidence="2">The sequence shown here is derived from an EMBL/GenBank/DDBJ whole genome shotgun (WGS) entry which is preliminary data.</text>
</comment>
<dbReference type="InterPro" id="IPR037151">
    <property type="entry name" value="AlkB-like_sf"/>
</dbReference>
<dbReference type="AlphaFoldDB" id="A0AAW1MXE0"/>
<keyword evidence="3" id="KW-1185">Reference proteome</keyword>
<evidence type="ECO:0000256" key="1">
    <source>
        <dbReference type="ARBA" id="ARBA00001954"/>
    </source>
</evidence>
<accession>A0AAW1MXE0</accession>
<dbReference type="SUPFAM" id="SSF51197">
    <property type="entry name" value="Clavaminate synthase-like"/>
    <property type="match status" value="1"/>
</dbReference>
<sequence length="251" mass="29794">MCYNYLLRPSIQYKFSQLIKHYSNAAKLKTVFEQPAYIRLCEAYQTEDPTLGYDLLRSMTVHYDFLTSEEEKSIFDEIEPYLKRMRYQFDHWDDAIHGYRETERLNWNNDNKKIIDRVRSLVFPPSVAQLKHVHILDLDKNGYIKPHIDAVRFCGDTIAGLSLLTDSVMRLVHDKHTHLYADVLLKQKHTHLYADVLLKQRSLYVMNGSARYDYKHEILSNECSKFDGKVVFKDRRVSVICRNEPRPEDRD</sequence>
<comment type="cofactor">
    <cofactor evidence="1">
        <name>Fe(2+)</name>
        <dbReference type="ChEBI" id="CHEBI:29033"/>
    </cofactor>
</comment>
<dbReference type="PANTHER" id="PTHR21052">
    <property type="entry name" value="SPERMATOGENESIS ASSOCIATED 11-RELATED"/>
    <property type="match status" value="1"/>
</dbReference>
<dbReference type="Proteomes" id="UP001458880">
    <property type="component" value="Unassembled WGS sequence"/>
</dbReference>
<evidence type="ECO:0000313" key="2">
    <source>
        <dbReference type="EMBL" id="KAK9751230.1"/>
    </source>
</evidence>
<name>A0AAW1MXE0_POPJA</name>
<dbReference type="EMBL" id="JASPKY010000029">
    <property type="protein sequence ID" value="KAK9751230.1"/>
    <property type="molecule type" value="Genomic_DNA"/>
</dbReference>
<dbReference type="PANTHER" id="PTHR21052:SF0">
    <property type="entry name" value="ALPHA-KETOGLUTARATE-DEPENDENT DIOXYGENASE ALKB HOMOLOG 7, MITOCHONDRIAL"/>
    <property type="match status" value="1"/>
</dbReference>
<dbReference type="Gene3D" id="2.60.120.590">
    <property type="entry name" value="Alpha-ketoglutarate-dependent dioxygenase AlkB-like"/>
    <property type="match status" value="1"/>
</dbReference>
<organism evidence="2 3">
    <name type="scientific">Popillia japonica</name>
    <name type="common">Japanese beetle</name>
    <dbReference type="NCBI Taxonomy" id="7064"/>
    <lineage>
        <taxon>Eukaryota</taxon>
        <taxon>Metazoa</taxon>
        <taxon>Ecdysozoa</taxon>
        <taxon>Arthropoda</taxon>
        <taxon>Hexapoda</taxon>
        <taxon>Insecta</taxon>
        <taxon>Pterygota</taxon>
        <taxon>Neoptera</taxon>
        <taxon>Endopterygota</taxon>
        <taxon>Coleoptera</taxon>
        <taxon>Polyphaga</taxon>
        <taxon>Scarabaeiformia</taxon>
        <taxon>Scarabaeidae</taxon>
        <taxon>Rutelinae</taxon>
        <taxon>Popillia</taxon>
    </lineage>
</organism>
<evidence type="ECO:0000313" key="3">
    <source>
        <dbReference type="Proteomes" id="UP001458880"/>
    </source>
</evidence>
<dbReference type="GO" id="GO:0005759">
    <property type="term" value="C:mitochondrial matrix"/>
    <property type="evidence" value="ECO:0007669"/>
    <property type="project" value="TreeGrafter"/>
</dbReference>
<dbReference type="InterPro" id="IPR032870">
    <property type="entry name" value="ALKBH7-like"/>
</dbReference>
<dbReference type="GO" id="GO:0006631">
    <property type="term" value="P:fatty acid metabolic process"/>
    <property type="evidence" value="ECO:0007669"/>
    <property type="project" value="TreeGrafter"/>
</dbReference>
<proteinExistence type="predicted"/>
<reference evidence="2 3" key="1">
    <citation type="journal article" date="2024" name="BMC Genomics">
        <title>De novo assembly and annotation of Popillia japonica's genome with initial clues to its potential as an invasive pest.</title>
        <authorList>
            <person name="Cucini C."/>
            <person name="Boschi S."/>
            <person name="Funari R."/>
            <person name="Cardaioli E."/>
            <person name="Iannotti N."/>
            <person name="Marturano G."/>
            <person name="Paoli F."/>
            <person name="Bruttini M."/>
            <person name="Carapelli A."/>
            <person name="Frati F."/>
            <person name="Nardi F."/>
        </authorList>
    </citation>
    <scope>NUCLEOTIDE SEQUENCE [LARGE SCALE GENOMIC DNA]</scope>
    <source>
        <strain evidence="2">DMR45628</strain>
    </source>
</reference>
<dbReference type="GO" id="GO:0006974">
    <property type="term" value="P:DNA damage response"/>
    <property type="evidence" value="ECO:0007669"/>
    <property type="project" value="InterPro"/>
</dbReference>
<gene>
    <name evidence="2" type="ORF">QE152_g5170</name>
</gene>